<proteinExistence type="predicted"/>
<gene>
    <name evidence="2" type="ORF">JI62_04600</name>
</gene>
<protein>
    <submittedName>
        <fullName evidence="2">DNA polymerase III subunit beta</fullName>
    </submittedName>
</protein>
<dbReference type="RefSeq" id="WP_088699046.1">
    <property type="nucleotide sequence ID" value="NZ_JPUA01000011.1"/>
</dbReference>
<dbReference type="EMBL" id="JPUA01000011">
    <property type="protein sequence ID" value="OWV30829.1"/>
    <property type="molecule type" value="Genomic_DNA"/>
</dbReference>
<dbReference type="InterPro" id="IPR002934">
    <property type="entry name" value="Polymerase_NTP_transf_dom"/>
</dbReference>
<name>A0A246S323_9GAMM</name>
<dbReference type="GO" id="GO:0016779">
    <property type="term" value="F:nucleotidyltransferase activity"/>
    <property type="evidence" value="ECO:0007669"/>
    <property type="project" value="InterPro"/>
</dbReference>
<dbReference type="AlphaFoldDB" id="A0A246S323"/>
<evidence type="ECO:0000313" key="3">
    <source>
        <dbReference type="Proteomes" id="UP000197334"/>
    </source>
</evidence>
<reference evidence="2 3" key="1">
    <citation type="submission" date="2014-08" db="EMBL/GenBank/DDBJ databases">
        <title>Draft genome sequence of a novel L-asparaginase producing marine bacterium, Halomonas campaniensis.</title>
        <authorList>
            <person name="Sundarakrishnan B."/>
            <person name="Moushumi Priya A."/>
            <person name="Raman G."/>
            <person name="Sakthivel N."/>
            <person name="Park S."/>
            <person name="Jayachandran S."/>
        </authorList>
    </citation>
    <scope>NUCLEOTIDE SEQUENCE [LARGE SCALE GENOMIC DNA]</scope>
    <source>
        <strain evidence="2 3">SK03</strain>
    </source>
</reference>
<keyword evidence="3" id="KW-1185">Reference proteome</keyword>
<comment type="caution">
    <text evidence="2">The sequence shown here is derived from an EMBL/GenBank/DDBJ whole genome shotgun (WGS) entry which is preliminary data.</text>
</comment>
<dbReference type="SUPFAM" id="SSF81301">
    <property type="entry name" value="Nucleotidyltransferase"/>
    <property type="match status" value="1"/>
</dbReference>
<evidence type="ECO:0000313" key="2">
    <source>
        <dbReference type="EMBL" id="OWV30829.1"/>
    </source>
</evidence>
<dbReference type="InterPro" id="IPR043519">
    <property type="entry name" value="NT_sf"/>
</dbReference>
<dbReference type="Pfam" id="PF01909">
    <property type="entry name" value="NTP_transf_2"/>
    <property type="match status" value="1"/>
</dbReference>
<dbReference type="OrthoDB" id="14556at2"/>
<dbReference type="Gene3D" id="3.30.460.10">
    <property type="entry name" value="Beta Polymerase, domain 2"/>
    <property type="match status" value="1"/>
</dbReference>
<feature type="domain" description="Polymerase nucleotidyl transferase" evidence="1">
    <location>
        <begin position="13"/>
        <end position="89"/>
    </location>
</feature>
<dbReference type="Proteomes" id="UP000197334">
    <property type="component" value="Unassembled WGS sequence"/>
</dbReference>
<evidence type="ECO:0000259" key="1">
    <source>
        <dbReference type="Pfam" id="PF01909"/>
    </source>
</evidence>
<sequence>MRITQTHRAIILTGVEEYIDADVNVHVFGSRLDDTKRGGSVDLLLTSKTEISELSCDELKGVLEEYLKLPVNIVTYDPSDEPSPLQAKALAEALPID</sequence>
<organism evidence="2 3">
    <name type="scientific">Halomonas campaniensis</name>
    <dbReference type="NCBI Taxonomy" id="213554"/>
    <lineage>
        <taxon>Bacteria</taxon>
        <taxon>Pseudomonadati</taxon>
        <taxon>Pseudomonadota</taxon>
        <taxon>Gammaproteobacteria</taxon>
        <taxon>Oceanospirillales</taxon>
        <taxon>Halomonadaceae</taxon>
        <taxon>Halomonas</taxon>
    </lineage>
</organism>
<accession>A0A246S323</accession>